<organism evidence="6 7">
    <name type="scientific">Actinokineospora spheciospongiae</name>
    <dbReference type="NCBI Taxonomy" id="909613"/>
    <lineage>
        <taxon>Bacteria</taxon>
        <taxon>Bacillati</taxon>
        <taxon>Actinomycetota</taxon>
        <taxon>Actinomycetes</taxon>
        <taxon>Pseudonocardiales</taxon>
        <taxon>Pseudonocardiaceae</taxon>
        <taxon>Actinokineospora</taxon>
    </lineage>
</organism>
<dbReference type="InterPro" id="IPR050723">
    <property type="entry name" value="CFA/CMAS"/>
</dbReference>
<dbReference type="SUPFAM" id="SSF53335">
    <property type="entry name" value="S-adenosyl-L-methionine-dependent methyltransferases"/>
    <property type="match status" value="1"/>
</dbReference>
<dbReference type="EC" id="2.1.1.79" evidence="6"/>
<dbReference type="Gene3D" id="3.40.50.150">
    <property type="entry name" value="Vaccinia Virus protein VP39"/>
    <property type="match status" value="1"/>
</dbReference>
<dbReference type="STRING" id="909613.UO65_4664"/>
<dbReference type="Pfam" id="PF02353">
    <property type="entry name" value="CMAS"/>
    <property type="match status" value="1"/>
</dbReference>
<dbReference type="CDD" id="cd02440">
    <property type="entry name" value="AdoMet_MTases"/>
    <property type="match status" value="1"/>
</dbReference>
<evidence type="ECO:0000313" key="7">
    <source>
        <dbReference type="Proteomes" id="UP000019277"/>
    </source>
</evidence>
<dbReference type="PANTHER" id="PTHR43667:SF1">
    <property type="entry name" value="CYCLOPROPANE-FATTY-ACYL-PHOSPHOLIPID SYNTHASE"/>
    <property type="match status" value="1"/>
</dbReference>
<sequence length="444" mass="49112">MAGSTPVATTLARVVERVLGAPLPIRLRAWDGSEAGPRGGPVGVVRSRRALRRLLWDPNELGLARAYVTGDLDVEGDLYEALSLFWALQRESRISPPRLSLREKAGLFGTGVRLGVVGPRPPAPAEEARLSGTEHTRARDRAAIAHHYDLSNEFYRRVLDPQMAYSCAYWTSREPGYTVEDAQRDKLDLVCTKLGLRPGMRLLDVGCGWGSLSVHAAKHYGVEVLGITLSTEQRQFILDRLEREGLTDRVEVRLQDYRELDEVDDGLFDAIGTLEMGEHVGAGNYPVYAATLFRMLKPAGRLLLQQMSRGATAQGGGAFIESYVAPDMNMRPVGQTVDLLEGAGLEVRDVESIREHYVWTVRAWARTLEEKWDELVAIVGEQQARVWRLYLAGGGLAFAENRMGVDQVLAVRPTPTGSAGLPRTRAELLAHRAEVARPQEEVSR</sequence>
<evidence type="ECO:0000256" key="4">
    <source>
        <dbReference type="ARBA" id="ARBA00022691"/>
    </source>
</evidence>
<dbReference type="GO" id="GO:0008610">
    <property type="term" value="P:lipid biosynthetic process"/>
    <property type="evidence" value="ECO:0007669"/>
    <property type="project" value="InterPro"/>
</dbReference>
<dbReference type="Proteomes" id="UP000019277">
    <property type="component" value="Unassembled WGS sequence"/>
</dbReference>
<evidence type="ECO:0000313" key="6">
    <source>
        <dbReference type="EMBL" id="EWC60045.1"/>
    </source>
</evidence>
<proteinExistence type="inferred from homology"/>
<keyword evidence="5" id="KW-0443">Lipid metabolism</keyword>
<dbReference type="PIRSF" id="PIRSF003085">
    <property type="entry name" value="CMAS"/>
    <property type="match status" value="1"/>
</dbReference>
<keyword evidence="4" id="KW-0949">S-adenosyl-L-methionine</keyword>
<protein>
    <submittedName>
        <fullName evidence="6">Cyclopropane-fatty-acyl-phospholipid synthase</fullName>
        <ecNumber evidence="6">2.1.1.79</ecNumber>
    </submittedName>
</protein>
<dbReference type="eggNOG" id="COG2230">
    <property type="taxonomic scope" value="Bacteria"/>
</dbReference>
<dbReference type="GO" id="GO:0008825">
    <property type="term" value="F:cyclopropane-fatty-acyl-phospholipid synthase activity"/>
    <property type="evidence" value="ECO:0007669"/>
    <property type="project" value="UniProtKB-EC"/>
</dbReference>
<evidence type="ECO:0000256" key="3">
    <source>
        <dbReference type="ARBA" id="ARBA00022679"/>
    </source>
</evidence>
<dbReference type="InterPro" id="IPR029063">
    <property type="entry name" value="SAM-dependent_MTases_sf"/>
</dbReference>
<keyword evidence="3 6" id="KW-0808">Transferase</keyword>
<comment type="similarity">
    <text evidence="1">Belongs to the CFA/CMAS family.</text>
</comment>
<dbReference type="InterPro" id="IPR003333">
    <property type="entry name" value="CMAS"/>
</dbReference>
<dbReference type="PANTHER" id="PTHR43667">
    <property type="entry name" value="CYCLOPROPANE-FATTY-ACYL-PHOSPHOLIPID SYNTHASE"/>
    <property type="match status" value="1"/>
</dbReference>
<dbReference type="PATRIC" id="fig|909613.9.peg.4666"/>
<name>W7IGN7_9PSEU</name>
<accession>W7IGN7</accession>
<evidence type="ECO:0000256" key="1">
    <source>
        <dbReference type="ARBA" id="ARBA00010815"/>
    </source>
</evidence>
<comment type="caution">
    <text evidence="6">The sequence shown here is derived from an EMBL/GenBank/DDBJ whole genome shotgun (WGS) entry which is preliminary data.</text>
</comment>
<dbReference type="RefSeq" id="WP_152552218.1">
    <property type="nucleotide sequence ID" value="NZ_AYXG01000175.1"/>
</dbReference>
<keyword evidence="2 6" id="KW-0489">Methyltransferase</keyword>
<reference evidence="6 7" key="1">
    <citation type="journal article" date="2014" name="Genome Announc.">
        <title>Draft Genome Sequence of the Antitrypanosomally Active Sponge-Associated Bacterium Actinokineospora sp. Strain EG49.</title>
        <authorList>
            <person name="Harjes J."/>
            <person name="Ryu T."/>
            <person name="Abdelmohsen U.R."/>
            <person name="Moitinho-Silva L."/>
            <person name="Horn H."/>
            <person name="Ravasi T."/>
            <person name="Hentschel U."/>
        </authorList>
    </citation>
    <scope>NUCLEOTIDE SEQUENCE [LARGE SCALE GENOMIC DNA]</scope>
    <source>
        <strain evidence="6 7">EG49</strain>
    </source>
</reference>
<gene>
    <name evidence="6" type="ORF">UO65_4664</name>
</gene>
<evidence type="ECO:0000256" key="2">
    <source>
        <dbReference type="ARBA" id="ARBA00022603"/>
    </source>
</evidence>
<evidence type="ECO:0000256" key="5">
    <source>
        <dbReference type="ARBA" id="ARBA00023098"/>
    </source>
</evidence>
<dbReference type="AlphaFoldDB" id="W7IGN7"/>
<dbReference type="GO" id="GO:0032259">
    <property type="term" value="P:methylation"/>
    <property type="evidence" value="ECO:0007669"/>
    <property type="project" value="UniProtKB-KW"/>
</dbReference>
<dbReference type="EMBL" id="AYXG01000175">
    <property type="protein sequence ID" value="EWC60045.1"/>
    <property type="molecule type" value="Genomic_DNA"/>
</dbReference>
<keyword evidence="7" id="KW-1185">Reference proteome</keyword>